<dbReference type="SUPFAM" id="SSF51556">
    <property type="entry name" value="Metallo-dependent hydrolases"/>
    <property type="match status" value="1"/>
</dbReference>
<keyword evidence="2" id="KW-0378">Hydrolase</keyword>
<gene>
    <name evidence="2" type="ORF">CRU78_13050</name>
</gene>
<protein>
    <submittedName>
        <fullName evidence="2">Amidohydrolase</fullName>
    </submittedName>
</protein>
<reference evidence="2 3" key="1">
    <citation type="submission" date="2017-09" db="EMBL/GenBank/DDBJ databases">
        <title>Metagenomic Analysis Reveals Denitrifying Candidatus Accumulibacter and Flanking Population as a Source of N2O.</title>
        <authorList>
            <person name="Gao H."/>
            <person name="Mao Y."/>
            <person name="Zhao X."/>
            <person name="Liu W.-T."/>
            <person name="Zhang T."/>
            <person name="Wells G."/>
        </authorList>
    </citation>
    <scope>NUCLEOTIDE SEQUENCE [LARGE SCALE GENOMIC DNA]</scope>
    <source>
        <strain evidence="2">CANDO_2_IC</strain>
    </source>
</reference>
<dbReference type="AlphaFoldDB" id="A0A6A7RVC0"/>
<comment type="caution">
    <text evidence="2">The sequence shown here is derived from an EMBL/GenBank/DDBJ whole genome shotgun (WGS) entry which is preliminary data.</text>
</comment>
<feature type="domain" description="Amidohydrolase-related" evidence="1">
    <location>
        <begin position="157"/>
        <end position="367"/>
    </location>
</feature>
<dbReference type="GO" id="GO:0016787">
    <property type="term" value="F:hydrolase activity"/>
    <property type="evidence" value="ECO:0007669"/>
    <property type="project" value="UniProtKB-KW"/>
</dbReference>
<evidence type="ECO:0000313" key="2">
    <source>
        <dbReference type="EMBL" id="MQM31388.1"/>
    </source>
</evidence>
<name>A0A6A7RVC0_9PROT</name>
<dbReference type="InterPro" id="IPR006680">
    <property type="entry name" value="Amidohydro-rel"/>
</dbReference>
<dbReference type="InterPro" id="IPR032466">
    <property type="entry name" value="Metal_Hydrolase"/>
</dbReference>
<proteinExistence type="predicted"/>
<organism evidence="2 3">
    <name type="scientific">Candidatus Accumulibacter phosphatis</name>
    <dbReference type="NCBI Taxonomy" id="327160"/>
    <lineage>
        <taxon>Bacteria</taxon>
        <taxon>Pseudomonadati</taxon>
        <taxon>Pseudomonadota</taxon>
        <taxon>Betaproteobacteria</taxon>
        <taxon>Candidatus Accumulibacter</taxon>
    </lineage>
</organism>
<evidence type="ECO:0000313" key="3">
    <source>
        <dbReference type="Proteomes" id="UP000342300"/>
    </source>
</evidence>
<sequence length="410" mass="45531">MSFAAGAAWWGRDWLPLRGLINPCLAPALPDRLAEHPVVRDVLAGLDPAKLWDCHVHLVGTGDSDPAKAWVNPALDSIWHPSQFLQKRLYTNAACVDDAVGGDASFLARLASLIDPDSGMRLMLLAFDYNHGVDGRRRPELSTFFVANDYTQSVAATRSNWEWICSVHPYREDALEALEWAAAHGARAVKWLPPAMGMDPASPRCDRFYQTLQRLNLPLLTHGGHELAAEGGGHQDYGDPLRLRRPLEQGVRVIVAHCASLGETAKGGESGNPSRGLRNFQAFLGMMREPAHEKLLFGDLSAVTQINRAPEALQTLLLADDLHHRLLNGSDYPLTGILPLFSLHQLEQLGLLDPQTADVVAEIQKHNPLLFDLVLKRNLVWQRHRFPRQVFETADFFLPNGHHLPGQHLI</sequence>
<evidence type="ECO:0000259" key="1">
    <source>
        <dbReference type="Pfam" id="PF04909"/>
    </source>
</evidence>
<dbReference type="EMBL" id="PDHS01000313">
    <property type="protein sequence ID" value="MQM31388.1"/>
    <property type="molecule type" value="Genomic_DNA"/>
</dbReference>
<accession>A0A6A7RVC0</accession>
<dbReference type="Proteomes" id="UP000342300">
    <property type="component" value="Unassembled WGS sequence"/>
</dbReference>
<dbReference type="Pfam" id="PF04909">
    <property type="entry name" value="Amidohydro_2"/>
    <property type="match status" value="1"/>
</dbReference>
<dbReference type="Gene3D" id="3.20.20.140">
    <property type="entry name" value="Metal-dependent hydrolases"/>
    <property type="match status" value="1"/>
</dbReference>